<sequence>MAALTTVRDVLQSYTFAFGVYKCFLNNYDGHPQVAQNAVALLLCFDQGTN</sequence>
<proteinExistence type="predicted"/>
<comment type="caution">
    <text evidence="1">The sequence shown here is derived from an EMBL/GenBank/DDBJ whole genome shotgun (WGS) entry which is preliminary data.</text>
</comment>
<name>A0A811QQB4_9POAL</name>
<evidence type="ECO:0000313" key="2">
    <source>
        <dbReference type="Proteomes" id="UP000604825"/>
    </source>
</evidence>
<dbReference type="Proteomes" id="UP000604825">
    <property type="component" value="Unassembled WGS sequence"/>
</dbReference>
<accession>A0A811QQB4</accession>
<keyword evidence="2" id="KW-1185">Reference proteome</keyword>
<gene>
    <name evidence="1" type="ORF">NCGR_LOCUS41679</name>
</gene>
<dbReference type="AlphaFoldDB" id="A0A811QQB4"/>
<protein>
    <submittedName>
        <fullName evidence="1">Uncharacterized protein</fullName>
    </submittedName>
</protein>
<reference evidence="1" key="1">
    <citation type="submission" date="2020-10" db="EMBL/GenBank/DDBJ databases">
        <authorList>
            <person name="Han B."/>
            <person name="Lu T."/>
            <person name="Zhao Q."/>
            <person name="Huang X."/>
            <person name="Zhao Y."/>
        </authorList>
    </citation>
    <scope>NUCLEOTIDE SEQUENCE</scope>
</reference>
<evidence type="ECO:0000313" key="1">
    <source>
        <dbReference type="EMBL" id="CAD6258199.1"/>
    </source>
</evidence>
<dbReference type="EMBL" id="CAJGYO010000010">
    <property type="protein sequence ID" value="CAD6258199.1"/>
    <property type="molecule type" value="Genomic_DNA"/>
</dbReference>
<organism evidence="1 2">
    <name type="scientific">Miscanthus lutarioriparius</name>
    <dbReference type="NCBI Taxonomy" id="422564"/>
    <lineage>
        <taxon>Eukaryota</taxon>
        <taxon>Viridiplantae</taxon>
        <taxon>Streptophyta</taxon>
        <taxon>Embryophyta</taxon>
        <taxon>Tracheophyta</taxon>
        <taxon>Spermatophyta</taxon>
        <taxon>Magnoliopsida</taxon>
        <taxon>Liliopsida</taxon>
        <taxon>Poales</taxon>
        <taxon>Poaceae</taxon>
        <taxon>PACMAD clade</taxon>
        <taxon>Panicoideae</taxon>
        <taxon>Andropogonodae</taxon>
        <taxon>Andropogoneae</taxon>
        <taxon>Saccharinae</taxon>
        <taxon>Miscanthus</taxon>
    </lineage>
</organism>